<name>A0A2Z3H901_9BACT</name>
<keyword evidence="1" id="KW-0328">Glycosyltransferase</keyword>
<evidence type="ECO:0000256" key="5">
    <source>
        <dbReference type="ARBA" id="ARBA00047503"/>
    </source>
</evidence>
<evidence type="ECO:0000256" key="4">
    <source>
        <dbReference type="ARBA" id="ARBA00044042"/>
    </source>
</evidence>
<dbReference type="GO" id="GO:0009244">
    <property type="term" value="P:lipopolysaccharide core region biosynthetic process"/>
    <property type="evidence" value="ECO:0007669"/>
    <property type="project" value="TreeGrafter"/>
</dbReference>
<dbReference type="PANTHER" id="PTHR30160">
    <property type="entry name" value="TETRAACYLDISACCHARIDE 4'-KINASE-RELATED"/>
    <property type="match status" value="1"/>
</dbReference>
<organism evidence="6 7">
    <name type="scientific">Gemmata obscuriglobus</name>
    <dbReference type="NCBI Taxonomy" id="114"/>
    <lineage>
        <taxon>Bacteria</taxon>
        <taxon>Pseudomonadati</taxon>
        <taxon>Planctomycetota</taxon>
        <taxon>Planctomycetia</taxon>
        <taxon>Gemmatales</taxon>
        <taxon>Gemmataceae</taxon>
        <taxon>Gemmata</taxon>
    </lineage>
</organism>
<keyword evidence="7" id="KW-1185">Reference proteome</keyword>
<reference evidence="6 7" key="1">
    <citation type="submission" date="2018-01" db="EMBL/GenBank/DDBJ databases">
        <title>G. obscuriglobus.</title>
        <authorList>
            <person name="Franke J."/>
            <person name="Blomberg W."/>
            <person name="Selmecki A."/>
        </authorList>
    </citation>
    <scope>NUCLEOTIDE SEQUENCE [LARGE SCALE GENOMIC DNA]</scope>
    <source>
        <strain evidence="6 7">DSM 5831</strain>
    </source>
</reference>
<evidence type="ECO:0000256" key="3">
    <source>
        <dbReference type="ARBA" id="ARBA00043995"/>
    </source>
</evidence>
<dbReference type="RefSeq" id="WP_010044653.1">
    <property type="nucleotide sequence ID" value="NZ_CP025958.1"/>
</dbReference>
<dbReference type="Pfam" id="PF01075">
    <property type="entry name" value="Glyco_transf_9"/>
    <property type="match status" value="1"/>
</dbReference>
<sequence>MNRIALFLPNWIGDVVMATPAVRAVRTAFPAAELVAVCKPYVADVLAGAPWFAHTVLADKRGPKAQRLFAAARRLRELGTDAAVLFPNSFRTALLARLGGAKRIVGFARYARGFLLTDKLHAKTDARGRFVPSPALDDYNRLAVALGAADPGHRMELFTTPADDSSAAEVWERFGLGRYPRVVALNPGAAFGAAKHWGCDHFAELARSLTARLGCGVLVLCGPGEREMARQIAEQSRSPHVHSLADAKLSLGLTKAVVKRADLLVTTDSGPRHFAAAFNRPVVALFGPTHIEWTETHFAKEICLQKKLACGPCQQRVCPLGHHRCMRELAPAAVFEAAERLLTRLTLPVWEGVPRAA</sequence>
<dbReference type="SUPFAM" id="SSF53756">
    <property type="entry name" value="UDP-Glycosyltransferase/glycogen phosphorylase"/>
    <property type="match status" value="1"/>
</dbReference>
<evidence type="ECO:0000256" key="2">
    <source>
        <dbReference type="ARBA" id="ARBA00022679"/>
    </source>
</evidence>
<dbReference type="EC" id="2.4.99.24" evidence="4"/>
<evidence type="ECO:0000313" key="7">
    <source>
        <dbReference type="Proteomes" id="UP000245802"/>
    </source>
</evidence>
<evidence type="ECO:0000313" key="6">
    <source>
        <dbReference type="EMBL" id="AWM37540.1"/>
    </source>
</evidence>
<dbReference type="GO" id="GO:0005829">
    <property type="term" value="C:cytosol"/>
    <property type="evidence" value="ECO:0007669"/>
    <property type="project" value="TreeGrafter"/>
</dbReference>
<dbReference type="PANTHER" id="PTHR30160:SF7">
    <property type="entry name" value="ADP-HEPTOSE--LPS HEPTOSYLTRANSFERASE 2"/>
    <property type="match status" value="1"/>
</dbReference>
<keyword evidence="2 6" id="KW-0808">Transferase</keyword>
<protein>
    <recommendedName>
        <fullName evidence="4">lipopolysaccharide heptosyltransferase II</fullName>
        <ecNumber evidence="4">2.4.99.24</ecNumber>
    </recommendedName>
</protein>
<dbReference type="GO" id="GO:0008713">
    <property type="term" value="F:ADP-heptose-lipopolysaccharide heptosyltransferase activity"/>
    <property type="evidence" value="ECO:0007669"/>
    <property type="project" value="UniProtKB-EC"/>
</dbReference>
<dbReference type="Gene3D" id="3.40.50.2000">
    <property type="entry name" value="Glycogen Phosphorylase B"/>
    <property type="match status" value="2"/>
</dbReference>
<comment type="catalytic activity">
    <reaction evidence="5">
        <text>an L-alpha-D-Hep-(1-&gt;5)-[alpha-Kdo-(2-&gt;4)]-alpha-Kdo-(2-&gt;6)-lipid A + ADP-L-glycero-beta-D-manno-heptose = an L-alpha-D-Hep-(1-&gt;3)-L-alpha-D-Hep-(1-&gt;5)-[alpha-Kdo-(2-&gt;4)]-alpha-Kdo-(2-&gt;6)-lipid A + ADP + H(+)</text>
        <dbReference type="Rhea" id="RHEA:74071"/>
        <dbReference type="ChEBI" id="CHEBI:15378"/>
        <dbReference type="ChEBI" id="CHEBI:61506"/>
        <dbReference type="ChEBI" id="CHEBI:193068"/>
        <dbReference type="ChEBI" id="CHEBI:193069"/>
        <dbReference type="ChEBI" id="CHEBI:456216"/>
        <dbReference type="EC" id="2.4.99.24"/>
    </reaction>
</comment>
<dbReference type="InterPro" id="IPR002201">
    <property type="entry name" value="Glyco_trans_9"/>
</dbReference>
<dbReference type="EMBL" id="CP025958">
    <property type="protein sequence ID" value="AWM37540.1"/>
    <property type="molecule type" value="Genomic_DNA"/>
</dbReference>
<dbReference type="InterPro" id="IPR011910">
    <property type="entry name" value="RfaF"/>
</dbReference>
<accession>A0A2Z3H901</accession>
<evidence type="ECO:0000256" key="1">
    <source>
        <dbReference type="ARBA" id="ARBA00022676"/>
    </source>
</evidence>
<dbReference type="Proteomes" id="UP000245802">
    <property type="component" value="Chromosome"/>
</dbReference>
<dbReference type="AlphaFoldDB" id="A0A2Z3H901"/>
<dbReference type="CDD" id="cd03789">
    <property type="entry name" value="GT9_LPS_heptosyltransferase"/>
    <property type="match status" value="1"/>
</dbReference>
<dbReference type="KEGG" id="gog:C1280_11295"/>
<comment type="similarity">
    <text evidence="3">Belongs to the glycosyltransferase 9 family.</text>
</comment>
<dbReference type="NCBIfam" id="TIGR02195">
    <property type="entry name" value="heptsyl_trn_II"/>
    <property type="match status" value="1"/>
</dbReference>
<gene>
    <name evidence="6" type="primary">waaF</name>
    <name evidence="6" type="ORF">C1280_11295</name>
</gene>
<dbReference type="InterPro" id="IPR051199">
    <property type="entry name" value="LPS_LOS_Heptosyltrfase"/>
</dbReference>
<dbReference type="OrthoDB" id="9768048at2"/>
<proteinExistence type="inferred from homology"/>